<dbReference type="PROSITE" id="PS00163">
    <property type="entry name" value="FUMARATE_LYASES"/>
    <property type="match status" value="1"/>
</dbReference>
<dbReference type="AlphaFoldDB" id="A0A502CBG2"/>
<dbReference type="CDD" id="cd01362">
    <property type="entry name" value="Fumarase_classII"/>
    <property type="match status" value="1"/>
</dbReference>
<feature type="binding site" evidence="4">
    <location>
        <position position="187"/>
    </location>
    <ligand>
        <name>substrate</name>
    </ligand>
</feature>
<evidence type="ECO:0000256" key="1">
    <source>
        <dbReference type="ARBA" id="ARBA00009084"/>
    </source>
</evidence>
<feature type="site" description="Important for catalytic activity" evidence="4">
    <location>
        <position position="332"/>
    </location>
</feature>
<proteinExistence type="inferred from homology"/>
<protein>
    <recommendedName>
        <fullName evidence="4">Fumarate hydratase class II</fullName>
        <shortName evidence="4">Fumarase C</shortName>
        <ecNumber evidence="4">4.2.1.2</ecNumber>
    </recommendedName>
    <alternativeName>
        <fullName evidence="4">Aerobic fumarase</fullName>
    </alternativeName>
    <alternativeName>
        <fullName evidence="4">Iron-independent fumarase</fullName>
    </alternativeName>
</protein>
<dbReference type="OrthoDB" id="9802809at2"/>
<feature type="active site" description="Proton donor/acceptor" evidence="4">
    <location>
        <position position="188"/>
    </location>
</feature>
<dbReference type="InterPro" id="IPR018951">
    <property type="entry name" value="Fumarase_C_C"/>
</dbReference>
<dbReference type="PRINTS" id="PR00145">
    <property type="entry name" value="ARGSUCLYASE"/>
</dbReference>
<comment type="subcellular location">
    <subcellularLocation>
        <location evidence="4">Cytoplasm</location>
    </subcellularLocation>
</comment>
<organism evidence="8 9">
    <name type="scientific">Sphingomonas oligophenolica</name>
    <dbReference type="NCBI Taxonomy" id="301154"/>
    <lineage>
        <taxon>Bacteria</taxon>
        <taxon>Pseudomonadati</taxon>
        <taxon>Pseudomonadota</taxon>
        <taxon>Alphaproteobacteria</taxon>
        <taxon>Sphingomonadales</taxon>
        <taxon>Sphingomonadaceae</taxon>
        <taxon>Sphingomonas</taxon>
    </lineage>
</organism>
<dbReference type="Proteomes" id="UP000318413">
    <property type="component" value="Unassembled WGS sequence"/>
</dbReference>
<feature type="binding site" evidence="4">
    <location>
        <begin position="325"/>
        <end position="327"/>
    </location>
    <ligand>
        <name>substrate</name>
    </ligand>
</feature>
<dbReference type="GO" id="GO:0004333">
    <property type="term" value="F:fumarate hydratase activity"/>
    <property type="evidence" value="ECO:0007669"/>
    <property type="project" value="UniProtKB-UniRule"/>
</dbReference>
<evidence type="ECO:0000259" key="6">
    <source>
        <dbReference type="Pfam" id="PF00206"/>
    </source>
</evidence>
<dbReference type="EMBL" id="RCZK01000009">
    <property type="protein sequence ID" value="TPG10955.1"/>
    <property type="molecule type" value="Genomic_DNA"/>
</dbReference>
<comment type="function">
    <text evidence="4">Involved in the TCA cycle. Catalyzes the stereospecific interconversion of fumarate to L-malate.</text>
</comment>
<dbReference type="FunFam" id="1.10.275.10:FF:000001">
    <property type="entry name" value="Fumarate hydratase, mitochondrial"/>
    <property type="match status" value="1"/>
</dbReference>
<sequence>MTDTRTETDSLGAIEVPAAAYWGAQTQRSIANFPFGARESMPIEIVHALALVKQAAARVNRQHGLGADKAAAIEAAAAEIVAGTLDDQFPLVIWQTGSGTQSNMNVNEVIAGRANEMLTGTRGGKSPVHPNDDVNRGQSSNDSFPTALHVAAALATTRRMIPALDRLTAALLAKAEAWDDIVKIGRTHLQDATPLTLGQEFSGYYAQLRLAKTRLMPLVEHGLARLAQGGTAVGTGLNAPPGFGEDIAAELTRLTGFAFATAPNKFEALASNDTLVDFSGRLNTLAVALTKIANDIRLLGSGPRSGLGELDLPANEPGSSIMPGKVNPTQCEMLTMVAAQVIGNHAAITVGGLQGHLELNVFKPLIGAAVLRSIDLLSTAMESFAERCVGGLEPNRARIAELVDRSLMLVTALAPTIGYDNAAKIAKHAHETGQTLREAALELGLVDADTFDVTVRPATMVGR</sequence>
<dbReference type="SUPFAM" id="SSF48557">
    <property type="entry name" value="L-aspartase-like"/>
    <property type="match status" value="1"/>
</dbReference>
<evidence type="ECO:0000313" key="9">
    <source>
        <dbReference type="Proteomes" id="UP000318413"/>
    </source>
</evidence>
<comment type="subunit">
    <text evidence="4">Homotetramer.</text>
</comment>
<dbReference type="GO" id="GO:0006108">
    <property type="term" value="P:malate metabolic process"/>
    <property type="evidence" value="ECO:0007669"/>
    <property type="project" value="TreeGrafter"/>
</dbReference>
<dbReference type="Gene3D" id="1.20.200.10">
    <property type="entry name" value="Fumarase/aspartase (Central domain)"/>
    <property type="match status" value="1"/>
</dbReference>
<feature type="binding site" evidence="4">
    <location>
        <begin position="98"/>
        <end position="100"/>
    </location>
    <ligand>
        <name>substrate</name>
    </ligand>
</feature>
<keyword evidence="3 4" id="KW-0456">Lyase</keyword>
<dbReference type="Pfam" id="PF10415">
    <property type="entry name" value="FumaraseC_C"/>
    <property type="match status" value="1"/>
</dbReference>
<dbReference type="EC" id="4.2.1.2" evidence="4"/>
<dbReference type="InterPro" id="IPR020557">
    <property type="entry name" value="Fumarate_lyase_CS"/>
</dbReference>
<dbReference type="InterPro" id="IPR005677">
    <property type="entry name" value="Fum_hydII"/>
</dbReference>
<feature type="binding site" evidence="4">
    <location>
        <position position="320"/>
    </location>
    <ligand>
        <name>substrate</name>
    </ligand>
</feature>
<dbReference type="FunFam" id="1.10.40.30:FF:000002">
    <property type="entry name" value="Fumarate hydratase class II"/>
    <property type="match status" value="1"/>
</dbReference>
<feature type="active site" evidence="4">
    <location>
        <position position="319"/>
    </location>
</feature>
<dbReference type="GO" id="GO:0005737">
    <property type="term" value="C:cytoplasm"/>
    <property type="evidence" value="ECO:0007669"/>
    <property type="project" value="UniProtKB-SubCell"/>
</dbReference>
<reference evidence="8 9" key="1">
    <citation type="journal article" date="2019" name="Environ. Microbiol.">
        <title>Species interactions and distinct microbial communities in high Arctic permafrost affected cryosols are associated with the CH4 and CO2 gas fluxes.</title>
        <authorList>
            <person name="Altshuler I."/>
            <person name="Hamel J."/>
            <person name="Turney S."/>
            <person name="Magnuson E."/>
            <person name="Levesque R."/>
            <person name="Greer C."/>
            <person name="Whyte L.G."/>
        </authorList>
    </citation>
    <scope>NUCLEOTIDE SEQUENCE [LARGE SCALE GENOMIC DNA]</scope>
    <source>
        <strain evidence="8 9">S5.1</strain>
    </source>
</reference>
<dbReference type="PRINTS" id="PR00149">
    <property type="entry name" value="FUMRATELYASE"/>
</dbReference>
<comment type="pathway">
    <text evidence="4">Carbohydrate metabolism; tricarboxylic acid cycle; (S)-malate from fumarate: step 1/1.</text>
</comment>
<evidence type="ECO:0000256" key="3">
    <source>
        <dbReference type="ARBA" id="ARBA00023239"/>
    </source>
</evidence>
<accession>A0A502CBG2</accession>
<dbReference type="PANTHER" id="PTHR11444:SF1">
    <property type="entry name" value="FUMARATE HYDRATASE, MITOCHONDRIAL"/>
    <property type="match status" value="1"/>
</dbReference>
<feature type="binding site" description="in site B" evidence="4">
    <location>
        <begin position="129"/>
        <end position="132"/>
    </location>
    <ligand>
        <name>substrate</name>
    </ligand>
</feature>
<dbReference type="InterPro" id="IPR008948">
    <property type="entry name" value="L-Aspartase-like"/>
</dbReference>
<dbReference type="RefSeq" id="WP_140872205.1">
    <property type="nucleotide sequence ID" value="NZ_RCZK01000009.1"/>
</dbReference>
<keyword evidence="9" id="KW-1185">Reference proteome</keyword>
<feature type="binding site" evidence="4">
    <location>
        <begin position="139"/>
        <end position="141"/>
    </location>
    <ligand>
        <name>substrate</name>
    </ligand>
</feature>
<comment type="caution">
    <text evidence="8">The sequence shown here is derived from an EMBL/GenBank/DDBJ whole genome shotgun (WGS) entry which is preliminary data.</text>
</comment>
<keyword evidence="4" id="KW-0963">Cytoplasm</keyword>
<dbReference type="Gene3D" id="1.10.40.30">
    <property type="entry name" value="Fumarase/aspartase (C-terminal domain)"/>
    <property type="match status" value="1"/>
</dbReference>
<name>A0A502CBG2_9SPHN</name>
<evidence type="ECO:0000259" key="7">
    <source>
        <dbReference type="Pfam" id="PF10415"/>
    </source>
</evidence>
<dbReference type="Pfam" id="PF00206">
    <property type="entry name" value="Lyase_1"/>
    <property type="match status" value="1"/>
</dbReference>
<feature type="domain" description="Fumarate lyase N-terminal" evidence="6">
    <location>
        <begin position="12"/>
        <end position="343"/>
    </location>
</feature>
<evidence type="ECO:0000256" key="2">
    <source>
        <dbReference type="ARBA" id="ARBA00022532"/>
    </source>
</evidence>
<dbReference type="InterPro" id="IPR000362">
    <property type="entry name" value="Fumarate_lyase_fam"/>
</dbReference>
<dbReference type="HAMAP" id="MF_00743">
    <property type="entry name" value="FumaraseC"/>
    <property type="match status" value="1"/>
</dbReference>
<comment type="miscellaneous">
    <text evidence="4">There are 2 substrate-binding sites: the catalytic A site, and the non-catalytic B site that may play a role in the transfer of substrate or product between the active site and the solvent. Alternatively, the B site may bind allosteric effectors.</text>
</comment>
<dbReference type="GO" id="GO:0006106">
    <property type="term" value="P:fumarate metabolic process"/>
    <property type="evidence" value="ECO:0007669"/>
    <property type="project" value="InterPro"/>
</dbReference>
<dbReference type="PANTHER" id="PTHR11444">
    <property type="entry name" value="ASPARTATEAMMONIA/ARGININOSUCCINATE/ADENYLOSUCCINATE LYASE"/>
    <property type="match status" value="1"/>
</dbReference>
<comment type="catalytic activity">
    <reaction evidence="4">
        <text>(S)-malate = fumarate + H2O</text>
        <dbReference type="Rhea" id="RHEA:12460"/>
        <dbReference type="ChEBI" id="CHEBI:15377"/>
        <dbReference type="ChEBI" id="CHEBI:15589"/>
        <dbReference type="ChEBI" id="CHEBI:29806"/>
        <dbReference type="EC" id="4.2.1.2"/>
    </reaction>
</comment>
<evidence type="ECO:0000313" key="8">
    <source>
        <dbReference type="EMBL" id="TPG10955.1"/>
    </source>
</evidence>
<dbReference type="Gene3D" id="1.10.275.10">
    <property type="entry name" value="Fumarase/aspartase (N-terminal domain)"/>
    <property type="match status" value="1"/>
</dbReference>
<dbReference type="UniPathway" id="UPA00223">
    <property type="reaction ID" value="UER01007"/>
</dbReference>
<dbReference type="InterPro" id="IPR022761">
    <property type="entry name" value="Fumarate_lyase_N"/>
</dbReference>
<feature type="domain" description="Fumarase C C-terminal" evidence="7">
    <location>
        <begin position="409"/>
        <end position="461"/>
    </location>
</feature>
<dbReference type="NCBIfam" id="TIGR00979">
    <property type="entry name" value="fumC_II"/>
    <property type="match status" value="1"/>
</dbReference>
<evidence type="ECO:0000256" key="5">
    <source>
        <dbReference type="SAM" id="MobiDB-lite"/>
    </source>
</evidence>
<evidence type="ECO:0000256" key="4">
    <source>
        <dbReference type="HAMAP-Rule" id="MF_00743"/>
    </source>
</evidence>
<dbReference type="InterPro" id="IPR024083">
    <property type="entry name" value="Fumarase/histidase_N"/>
</dbReference>
<dbReference type="FunFam" id="1.20.200.10:FF:000001">
    <property type="entry name" value="Fumarate hydratase, mitochondrial"/>
    <property type="match status" value="1"/>
</dbReference>
<gene>
    <name evidence="4 8" type="primary">fumC</name>
    <name evidence="8" type="ORF">EAH84_11805</name>
</gene>
<keyword evidence="2 4" id="KW-0816">Tricarboxylic acid cycle</keyword>
<feature type="region of interest" description="Disordered" evidence="5">
    <location>
        <begin position="120"/>
        <end position="142"/>
    </location>
</feature>
<comment type="similarity">
    <text evidence="1 4">Belongs to the class-II fumarase/aspartase family. Fumarase subfamily.</text>
</comment>
<dbReference type="GO" id="GO:0006099">
    <property type="term" value="P:tricarboxylic acid cycle"/>
    <property type="evidence" value="ECO:0007669"/>
    <property type="project" value="UniProtKB-UniRule"/>
</dbReference>